<protein>
    <submittedName>
        <fullName evidence="2">Uncharacterized protein</fullName>
    </submittedName>
</protein>
<name>A0A7W3R9B2_9ACTN</name>
<reference evidence="2 3" key="1">
    <citation type="submission" date="2020-08" db="EMBL/GenBank/DDBJ databases">
        <title>Sequencing the genomes of 1000 actinobacteria strains.</title>
        <authorList>
            <person name="Klenk H.-P."/>
        </authorList>
    </citation>
    <scope>NUCLEOTIDE SEQUENCE [LARGE SCALE GENOMIC DNA]</scope>
    <source>
        <strain evidence="2 3">DSM 45823</strain>
    </source>
</reference>
<keyword evidence="3" id="KW-1185">Reference proteome</keyword>
<sequence length="171" mass="17634">MSARNRRRTVAAGTGVLAAGLLVVAGGAAVLLPDGETGSKPGAHAAVRSGSPSPAASTAVAPSVAGDGDPDAMPEVAAYFQVKDPGGETVRHVTDVRRSGAFLRVYTDLDEGDENTDAAITLCEWAAEYLERYDGEGEPIVFVHAEESGNGHVVLANKQSADDDCRVGETR</sequence>
<dbReference type="RefSeq" id="WP_182706025.1">
    <property type="nucleotide sequence ID" value="NZ_JACJII010000001.1"/>
</dbReference>
<comment type="caution">
    <text evidence="2">The sequence shown here is derived from an EMBL/GenBank/DDBJ whole genome shotgun (WGS) entry which is preliminary data.</text>
</comment>
<evidence type="ECO:0000256" key="1">
    <source>
        <dbReference type="SAM" id="MobiDB-lite"/>
    </source>
</evidence>
<feature type="compositionally biased region" description="Low complexity" evidence="1">
    <location>
        <begin position="49"/>
        <end position="66"/>
    </location>
</feature>
<gene>
    <name evidence="2" type="ORF">HNR21_003503</name>
</gene>
<feature type="region of interest" description="Disordered" evidence="1">
    <location>
        <begin position="39"/>
        <end position="70"/>
    </location>
</feature>
<organism evidence="2 3">
    <name type="scientific">Thermomonospora cellulosilytica</name>
    <dbReference type="NCBI Taxonomy" id="1411118"/>
    <lineage>
        <taxon>Bacteria</taxon>
        <taxon>Bacillati</taxon>
        <taxon>Actinomycetota</taxon>
        <taxon>Actinomycetes</taxon>
        <taxon>Streptosporangiales</taxon>
        <taxon>Thermomonosporaceae</taxon>
        <taxon>Thermomonospora</taxon>
    </lineage>
</organism>
<evidence type="ECO:0000313" key="2">
    <source>
        <dbReference type="EMBL" id="MBA9004621.1"/>
    </source>
</evidence>
<proteinExistence type="predicted"/>
<evidence type="ECO:0000313" key="3">
    <source>
        <dbReference type="Proteomes" id="UP000539313"/>
    </source>
</evidence>
<dbReference type="EMBL" id="JACJII010000001">
    <property type="protein sequence ID" value="MBA9004621.1"/>
    <property type="molecule type" value="Genomic_DNA"/>
</dbReference>
<dbReference type="AlphaFoldDB" id="A0A7W3R9B2"/>
<accession>A0A7W3R9B2</accession>
<dbReference type="Proteomes" id="UP000539313">
    <property type="component" value="Unassembled WGS sequence"/>
</dbReference>